<dbReference type="EMBL" id="MU274906">
    <property type="protein sequence ID" value="KAI0091095.1"/>
    <property type="molecule type" value="Genomic_DNA"/>
</dbReference>
<evidence type="ECO:0000313" key="1">
    <source>
        <dbReference type="EMBL" id="KAI0091095.1"/>
    </source>
</evidence>
<keyword evidence="2" id="KW-1185">Reference proteome</keyword>
<accession>A0ACB8UA00</accession>
<proteinExistence type="predicted"/>
<organism evidence="1 2">
    <name type="scientific">Irpex rosettiformis</name>
    <dbReference type="NCBI Taxonomy" id="378272"/>
    <lineage>
        <taxon>Eukaryota</taxon>
        <taxon>Fungi</taxon>
        <taxon>Dikarya</taxon>
        <taxon>Basidiomycota</taxon>
        <taxon>Agaricomycotina</taxon>
        <taxon>Agaricomycetes</taxon>
        <taxon>Polyporales</taxon>
        <taxon>Irpicaceae</taxon>
        <taxon>Irpex</taxon>
    </lineage>
</organism>
<dbReference type="Proteomes" id="UP001055072">
    <property type="component" value="Unassembled WGS sequence"/>
</dbReference>
<sequence length="62" mass="6585">MSKTSILLLGATGYLGGSVLAHLLPHPSRDTFKIAPLVRSVDKAKKLDPQSSSNILARRSLG</sequence>
<name>A0ACB8UA00_9APHY</name>
<comment type="caution">
    <text evidence="1">The sequence shown here is derived from an EMBL/GenBank/DDBJ whole genome shotgun (WGS) entry which is preliminary data.</text>
</comment>
<evidence type="ECO:0000313" key="2">
    <source>
        <dbReference type="Proteomes" id="UP001055072"/>
    </source>
</evidence>
<gene>
    <name evidence="1" type="ORF">BDY19DRAFT_682103</name>
</gene>
<protein>
    <submittedName>
        <fullName evidence="1">Uncharacterized protein</fullName>
    </submittedName>
</protein>
<reference evidence="1" key="1">
    <citation type="journal article" date="2021" name="Environ. Microbiol.">
        <title>Gene family expansions and transcriptome signatures uncover fungal adaptations to wood decay.</title>
        <authorList>
            <person name="Hage H."/>
            <person name="Miyauchi S."/>
            <person name="Viragh M."/>
            <person name="Drula E."/>
            <person name="Min B."/>
            <person name="Chaduli D."/>
            <person name="Navarro D."/>
            <person name="Favel A."/>
            <person name="Norest M."/>
            <person name="Lesage-Meessen L."/>
            <person name="Balint B."/>
            <person name="Merenyi Z."/>
            <person name="de Eugenio L."/>
            <person name="Morin E."/>
            <person name="Martinez A.T."/>
            <person name="Baldrian P."/>
            <person name="Stursova M."/>
            <person name="Martinez M.J."/>
            <person name="Novotny C."/>
            <person name="Magnuson J.K."/>
            <person name="Spatafora J.W."/>
            <person name="Maurice S."/>
            <person name="Pangilinan J."/>
            <person name="Andreopoulos W."/>
            <person name="LaButti K."/>
            <person name="Hundley H."/>
            <person name="Na H."/>
            <person name="Kuo A."/>
            <person name="Barry K."/>
            <person name="Lipzen A."/>
            <person name="Henrissat B."/>
            <person name="Riley R."/>
            <person name="Ahrendt S."/>
            <person name="Nagy L.G."/>
            <person name="Grigoriev I.V."/>
            <person name="Martin F."/>
            <person name="Rosso M.N."/>
        </authorList>
    </citation>
    <scope>NUCLEOTIDE SEQUENCE</scope>
    <source>
        <strain evidence="1">CBS 384.51</strain>
    </source>
</reference>